<gene>
    <name evidence="7" type="ORF">K469DRAFT_780453</name>
</gene>
<dbReference type="PROSITE" id="PS00678">
    <property type="entry name" value="WD_REPEATS_1"/>
    <property type="match status" value="2"/>
</dbReference>
<dbReference type="InterPro" id="IPR036322">
    <property type="entry name" value="WD40_repeat_dom_sf"/>
</dbReference>
<dbReference type="GO" id="GO:1990234">
    <property type="term" value="C:transferase complex"/>
    <property type="evidence" value="ECO:0007669"/>
    <property type="project" value="UniProtKB-ARBA"/>
</dbReference>
<dbReference type="Pfam" id="PF00400">
    <property type="entry name" value="WD40"/>
    <property type="match status" value="2"/>
</dbReference>
<evidence type="ECO:0000313" key="7">
    <source>
        <dbReference type="EMBL" id="KAF2184845.1"/>
    </source>
</evidence>
<feature type="repeat" description="WD" evidence="6">
    <location>
        <begin position="54"/>
        <end position="93"/>
    </location>
</feature>
<comment type="function">
    <text evidence="5">Involved in mitochondrial fission. Acts as an adapter protein required to form mitochondrial fission complexes. Formation of these complexes is required to promote constriction and fission of the mitochondrial compartment at a late step in mitochondrial division.</text>
</comment>
<comment type="similarity">
    <text evidence="3">Belongs to the WD repeat MDV1/CAF4 family.</text>
</comment>
<dbReference type="AlphaFoldDB" id="A0A6A6E1G5"/>
<evidence type="ECO:0000313" key="8">
    <source>
        <dbReference type="Proteomes" id="UP000800200"/>
    </source>
</evidence>
<evidence type="ECO:0000256" key="1">
    <source>
        <dbReference type="ARBA" id="ARBA00022574"/>
    </source>
</evidence>
<keyword evidence="2" id="KW-0677">Repeat</keyword>
<dbReference type="PANTHER" id="PTHR22847">
    <property type="entry name" value="WD40 REPEAT PROTEIN"/>
    <property type="match status" value="1"/>
</dbReference>
<sequence>MRDEWSACLQTLEGYSNLVQSVAFSYDSTQLASASDNNTVKIWDVSSGECLQTLKGHSGSVRSVAFSHDSTRLASASFNNTVKIWDVSSSKCL</sequence>
<organism evidence="7 8">
    <name type="scientific">Zopfia rhizophila CBS 207.26</name>
    <dbReference type="NCBI Taxonomy" id="1314779"/>
    <lineage>
        <taxon>Eukaryota</taxon>
        <taxon>Fungi</taxon>
        <taxon>Dikarya</taxon>
        <taxon>Ascomycota</taxon>
        <taxon>Pezizomycotina</taxon>
        <taxon>Dothideomycetes</taxon>
        <taxon>Dothideomycetes incertae sedis</taxon>
        <taxon>Zopfiaceae</taxon>
        <taxon>Zopfia</taxon>
    </lineage>
</organism>
<dbReference type="SUPFAM" id="SSF50978">
    <property type="entry name" value="WD40 repeat-like"/>
    <property type="match status" value="1"/>
</dbReference>
<dbReference type="InterPro" id="IPR019775">
    <property type="entry name" value="WD40_repeat_CS"/>
</dbReference>
<dbReference type="SMART" id="SM00320">
    <property type="entry name" value="WD40"/>
    <property type="match status" value="2"/>
</dbReference>
<evidence type="ECO:0000256" key="5">
    <source>
        <dbReference type="ARBA" id="ARBA00043913"/>
    </source>
</evidence>
<dbReference type="PROSITE" id="PS50082">
    <property type="entry name" value="WD_REPEATS_2"/>
    <property type="match status" value="2"/>
</dbReference>
<reference evidence="7" key="1">
    <citation type="journal article" date="2020" name="Stud. Mycol.">
        <title>101 Dothideomycetes genomes: a test case for predicting lifestyles and emergence of pathogens.</title>
        <authorList>
            <person name="Haridas S."/>
            <person name="Albert R."/>
            <person name="Binder M."/>
            <person name="Bloem J."/>
            <person name="Labutti K."/>
            <person name="Salamov A."/>
            <person name="Andreopoulos B."/>
            <person name="Baker S."/>
            <person name="Barry K."/>
            <person name="Bills G."/>
            <person name="Bluhm B."/>
            <person name="Cannon C."/>
            <person name="Castanera R."/>
            <person name="Culley D."/>
            <person name="Daum C."/>
            <person name="Ezra D."/>
            <person name="Gonzalez J."/>
            <person name="Henrissat B."/>
            <person name="Kuo A."/>
            <person name="Liang C."/>
            <person name="Lipzen A."/>
            <person name="Lutzoni F."/>
            <person name="Magnuson J."/>
            <person name="Mondo S."/>
            <person name="Nolan M."/>
            <person name="Ohm R."/>
            <person name="Pangilinan J."/>
            <person name="Park H.-J."/>
            <person name="Ramirez L."/>
            <person name="Alfaro M."/>
            <person name="Sun H."/>
            <person name="Tritt A."/>
            <person name="Yoshinaga Y."/>
            <person name="Zwiers L.-H."/>
            <person name="Turgeon B."/>
            <person name="Goodwin S."/>
            <person name="Spatafora J."/>
            <person name="Crous P."/>
            <person name="Grigoriev I."/>
        </authorList>
    </citation>
    <scope>NUCLEOTIDE SEQUENCE</scope>
    <source>
        <strain evidence="7">CBS 207.26</strain>
    </source>
</reference>
<dbReference type="PANTHER" id="PTHR22847:SF637">
    <property type="entry name" value="WD REPEAT DOMAIN 5B"/>
    <property type="match status" value="1"/>
</dbReference>
<evidence type="ECO:0000256" key="6">
    <source>
        <dbReference type="PROSITE-ProRule" id="PRU00221"/>
    </source>
</evidence>
<protein>
    <recommendedName>
        <fullName evidence="4">Mitochondrial division protein 1</fullName>
    </recommendedName>
</protein>
<dbReference type="EMBL" id="ML994636">
    <property type="protein sequence ID" value="KAF2184845.1"/>
    <property type="molecule type" value="Genomic_DNA"/>
</dbReference>
<evidence type="ECO:0000256" key="2">
    <source>
        <dbReference type="ARBA" id="ARBA00022737"/>
    </source>
</evidence>
<dbReference type="InterPro" id="IPR001680">
    <property type="entry name" value="WD40_rpt"/>
</dbReference>
<dbReference type="InterPro" id="IPR015943">
    <property type="entry name" value="WD40/YVTN_repeat-like_dom_sf"/>
</dbReference>
<evidence type="ECO:0000256" key="3">
    <source>
        <dbReference type="ARBA" id="ARBA00038415"/>
    </source>
</evidence>
<dbReference type="OrthoDB" id="538223at2759"/>
<proteinExistence type="inferred from homology"/>
<dbReference type="Gene3D" id="2.130.10.10">
    <property type="entry name" value="YVTN repeat-like/Quinoprotein amine dehydrogenase"/>
    <property type="match status" value="1"/>
</dbReference>
<accession>A0A6A6E1G5</accession>
<keyword evidence="1 6" id="KW-0853">WD repeat</keyword>
<name>A0A6A6E1G5_9PEZI</name>
<dbReference type="PROSITE" id="PS50294">
    <property type="entry name" value="WD_REPEATS_REGION"/>
    <property type="match status" value="2"/>
</dbReference>
<feature type="repeat" description="WD" evidence="6">
    <location>
        <begin position="12"/>
        <end position="53"/>
    </location>
</feature>
<keyword evidence="8" id="KW-1185">Reference proteome</keyword>
<evidence type="ECO:0000256" key="4">
    <source>
        <dbReference type="ARBA" id="ARBA00039789"/>
    </source>
</evidence>
<dbReference type="Proteomes" id="UP000800200">
    <property type="component" value="Unassembled WGS sequence"/>
</dbReference>